<dbReference type="AlphaFoldDB" id="A0A076PUE5"/>
<organism evidence="6 7">
    <name type="scientific">Comamonas testosteroni TK102</name>
    <dbReference type="NCBI Taxonomy" id="1392005"/>
    <lineage>
        <taxon>Bacteria</taxon>
        <taxon>Pseudomonadati</taxon>
        <taxon>Pseudomonadota</taxon>
        <taxon>Betaproteobacteria</taxon>
        <taxon>Burkholderiales</taxon>
        <taxon>Comamonadaceae</taxon>
        <taxon>Comamonas</taxon>
    </lineage>
</organism>
<evidence type="ECO:0000313" key="6">
    <source>
        <dbReference type="EMBL" id="AIJ47390.1"/>
    </source>
</evidence>
<gene>
    <name evidence="6" type="ORF">O987_16380</name>
</gene>
<name>A0A076PUE5_COMTE</name>
<dbReference type="KEGG" id="ctes:O987_16380"/>
<comment type="subcellular location">
    <subcellularLocation>
        <location evidence="1">Membrane</location>
    </subcellularLocation>
</comment>
<dbReference type="EMBL" id="CP006704">
    <property type="protein sequence ID" value="AIJ47390.1"/>
    <property type="molecule type" value="Genomic_DNA"/>
</dbReference>
<proteinExistence type="predicted"/>
<dbReference type="GO" id="GO:0016020">
    <property type="term" value="C:membrane"/>
    <property type="evidence" value="ECO:0007669"/>
    <property type="project" value="UniProtKB-SubCell"/>
</dbReference>
<evidence type="ECO:0000256" key="4">
    <source>
        <dbReference type="ARBA" id="ARBA00023136"/>
    </source>
</evidence>
<accession>A0A076PUE5</accession>
<feature type="transmembrane region" description="Helical" evidence="5">
    <location>
        <begin position="49"/>
        <end position="68"/>
    </location>
</feature>
<keyword evidence="2 5" id="KW-0812">Transmembrane</keyword>
<evidence type="ECO:0000313" key="7">
    <source>
        <dbReference type="Proteomes" id="UP000028782"/>
    </source>
</evidence>
<dbReference type="InterPro" id="IPR007792">
    <property type="entry name" value="T4SS_VirB3/TrbD/AvhB"/>
</dbReference>
<dbReference type="PIRSF" id="PIRSF017854">
    <property type="entry name" value="T4SS_TrbD"/>
    <property type="match status" value="1"/>
</dbReference>
<dbReference type="Pfam" id="PF05101">
    <property type="entry name" value="VirB3"/>
    <property type="match status" value="1"/>
</dbReference>
<dbReference type="Proteomes" id="UP000028782">
    <property type="component" value="Chromosome"/>
</dbReference>
<evidence type="ECO:0000256" key="5">
    <source>
        <dbReference type="SAM" id="Phobius"/>
    </source>
</evidence>
<keyword evidence="4 5" id="KW-0472">Membrane</keyword>
<dbReference type="RefSeq" id="WP_011806061.1">
    <property type="nucleotide sequence ID" value="NZ_CP006704.1"/>
</dbReference>
<keyword evidence="3 5" id="KW-1133">Transmembrane helix</keyword>
<evidence type="ECO:0000256" key="2">
    <source>
        <dbReference type="ARBA" id="ARBA00022692"/>
    </source>
</evidence>
<protein>
    <submittedName>
        <fullName evidence="6">Conjugal transfer protein TrbD</fullName>
    </submittedName>
</protein>
<evidence type="ECO:0000256" key="1">
    <source>
        <dbReference type="ARBA" id="ARBA00004370"/>
    </source>
</evidence>
<reference evidence="6 7" key="1">
    <citation type="journal article" date="2014" name="Genome Announc.">
        <title>Complete Genome Sequence of Polychlorinated Biphenyl Degrader Comamonas testosteroni TK102 (NBRC 109938).</title>
        <authorList>
            <person name="Fukuda K."/>
            <person name="Hosoyama A."/>
            <person name="Tsuchikane K."/>
            <person name="Ohji S."/>
            <person name="Yamazoe A."/>
            <person name="Fujita N."/>
            <person name="Shintani M."/>
            <person name="Kimbara K."/>
        </authorList>
    </citation>
    <scope>NUCLEOTIDE SEQUENCE [LARGE SCALE GENOMIC DNA]</scope>
    <source>
        <strain evidence="6">TK102</strain>
    </source>
</reference>
<sequence length="90" mass="9664">MNGPHDGIPGFEVPLHRSLTEPILMGGAPRTVAITNGTLAAAVGLGLQMWIPGLVLWIVGHSLAVWGARVDPQFMAVFARHIKHRPLLDV</sequence>
<dbReference type="HOGENOM" id="CLU_189159_0_0_4"/>
<evidence type="ECO:0000256" key="3">
    <source>
        <dbReference type="ARBA" id="ARBA00022989"/>
    </source>
</evidence>
<dbReference type="InterPro" id="IPR016704">
    <property type="entry name" value="Conjugal_tfr_TrbD"/>
</dbReference>